<feature type="domain" description="AAA+ ATPase" evidence="1">
    <location>
        <begin position="74"/>
        <end position="272"/>
    </location>
</feature>
<dbReference type="Pfam" id="PF03781">
    <property type="entry name" value="FGE-sulfatase"/>
    <property type="match status" value="1"/>
</dbReference>
<evidence type="ECO:0000313" key="2">
    <source>
        <dbReference type="EMBL" id="PPJ60986.1"/>
    </source>
</evidence>
<dbReference type="OrthoDB" id="659at2759"/>
<dbReference type="InterPro" id="IPR005532">
    <property type="entry name" value="SUMF_dom"/>
</dbReference>
<proteinExistence type="predicted"/>
<evidence type="ECO:0000259" key="1">
    <source>
        <dbReference type="SMART" id="SM00382"/>
    </source>
</evidence>
<gene>
    <name evidence="2" type="ORF">CBER1_02038</name>
</gene>
<dbReference type="SUPFAM" id="SSF52540">
    <property type="entry name" value="P-loop containing nucleoside triphosphate hydrolases"/>
    <property type="match status" value="1"/>
</dbReference>
<accession>A0A2S6CML1</accession>
<sequence>MDLAANFIQNAKNFGHEPLLVLPSGEVLDLSTGYIPLLSTFTHEDKAAKGLRKGKTGDDKDAPVHYSALELVRDNKCLLLTGESGSGKTTFAKHLCHRFVGENPLVLEEGMPLIRNESGDAHPEVWEKPALLPCYFPIEDASDFEKIVEETIPQLLEHVSQRDSRGLLIVLDDVDHAGSNTERLIADLISLVVSAAGEENRVVMLGDAKSLASLELPIQVAKHSLSPLLLEQRMLFCQRHLHRDLDRMSIVTGLAAADPSIFALALQAGYPGESAEATIDAWLAAVVTDDSQAQELQQSALDSVLKRLGLPWSPVERIVGFGTPALYAISKTRSLLAARYLATEDPQATAAILSSDSREASEIVGSVIARTTDPAELDKLAASLLRSPELHAQRAAILLAEHDLPTVDLRERVLHLNLAVLEEGKMKLPDRLAASIALSRLGDARDLVALQSVPLSRLTMGSPEHPNSEPVHGAVVRPFAIGRYPVTVREYKKFIQETDRDWSSPEQNDAARQNVPATDLTWYDAVAHCEWLTKVWRQSGRLPNDQRVRLPTEPEWELAARGELGIVGTGCNVYAWGAGWKTDACNSEELGLDQPCAVGVFAGGASPFQCHDMAGNVWEWCSTLWGENMAEPSYKFPYNSNDGREDIEATGSVRRVLRGGCFSSGKLKANCTYRGSLEANGRWRGNGFRIVVASGTE</sequence>
<evidence type="ECO:0000313" key="3">
    <source>
        <dbReference type="Proteomes" id="UP000237631"/>
    </source>
</evidence>
<dbReference type="Gene3D" id="3.90.1580.10">
    <property type="entry name" value="paralog of FGE (formylglycine-generating enzyme)"/>
    <property type="match status" value="1"/>
</dbReference>
<dbReference type="Gene3D" id="3.40.50.300">
    <property type="entry name" value="P-loop containing nucleotide triphosphate hydrolases"/>
    <property type="match status" value="1"/>
</dbReference>
<protein>
    <recommendedName>
        <fullName evidence="1">AAA+ ATPase domain-containing protein</fullName>
    </recommendedName>
</protein>
<dbReference type="EMBL" id="PNEN01000157">
    <property type="protein sequence ID" value="PPJ60986.1"/>
    <property type="molecule type" value="Genomic_DNA"/>
</dbReference>
<dbReference type="SUPFAM" id="SSF56436">
    <property type="entry name" value="C-type lectin-like"/>
    <property type="match status" value="1"/>
</dbReference>
<dbReference type="GO" id="GO:0120147">
    <property type="term" value="F:formylglycine-generating oxidase activity"/>
    <property type="evidence" value="ECO:0007669"/>
    <property type="project" value="TreeGrafter"/>
</dbReference>
<dbReference type="STRING" id="357750.A0A2S6CML1"/>
<dbReference type="PANTHER" id="PTHR23150:SF19">
    <property type="entry name" value="FORMYLGLYCINE-GENERATING ENZYME"/>
    <property type="match status" value="1"/>
</dbReference>
<reference evidence="3" key="1">
    <citation type="journal article" date="2017" name="bioRxiv">
        <title>Conservation of a gene cluster reveals novel cercosporin biosynthetic mechanisms and extends production to the genus Colletotrichum.</title>
        <authorList>
            <person name="de Jonge R."/>
            <person name="Ebert M.K."/>
            <person name="Huitt-Roehl C.R."/>
            <person name="Pal P."/>
            <person name="Suttle J.C."/>
            <person name="Spanner R.E."/>
            <person name="Neubauer J.D."/>
            <person name="Jurick W.M.II."/>
            <person name="Stott K.A."/>
            <person name="Secor G.A."/>
            <person name="Thomma B.P.H.J."/>
            <person name="Van de Peer Y."/>
            <person name="Townsend C.A."/>
            <person name="Bolton M.D."/>
        </authorList>
    </citation>
    <scope>NUCLEOTIDE SEQUENCE [LARGE SCALE GENOMIC DNA]</scope>
    <source>
        <strain evidence="3">CBS538.71</strain>
    </source>
</reference>
<comment type="caution">
    <text evidence="2">The sequence shown here is derived from an EMBL/GenBank/DDBJ whole genome shotgun (WGS) entry which is preliminary data.</text>
</comment>
<dbReference type="AlphaFoldDB" id="A0A2S6CML1"/>
<dbReference type="InterPro" id="IPR042095">
    <property type="entry name" value="SUMF_sf"/>
</dbReference>
<dbReference type="CDD" id="cd00009">
    <property type="entry name" value="AAA"/>
    <property type="match status" value="1"/>
</dbReference>
<dbReference type="PANTHER" id="PTHR23150">
    <property type="entry name" value="SULFATASE MODIFYING FACTOR 1, 2"/>
    <property type="match status" value="1"/>
</dbReference>
<dbReference type="InterPro" id="IPR049050">
    <property type="entry name" value="nSTAND3"/>
</dbReference>
<name>A0A2S6CML1_9PEZI</name>
<dbReference type="Proteomes" id="UP000237631">
    <property type="component" value="Unassembled WGS sequence"/>
</dbReference>
<dbReference type="InterPro" id="IPR016187">
    <property type="entry name" value="CTDL_fold"/>
</dbReference>
<dbReference type="InterPro" id="IPR003593">
    <property type="entry name" value="AAA+_ATPase"/>
</dbReference>
<dbReference type="InterPro" id="IPR051043">
    <property type="entry name" value="Sulfatase_Mod_Factor_Kinase"/>
</dbReference>
<dbReference type="PROSITE" id="PS00675">
    <property type="entry name" value="SIGMA54_INTERACT_1"/>
    <property type="match status" value="1"/>
</dbReference>
<organism evidence="2 3">
    <name type="scientific">Cercospora berteroae</name>
    <dbReference type="NCBI Taxonomy" id="357750"/>
    <lineage>
        <taxon>Eukaryota</taxon>
        <taxon>Fungi</taxon>
        <taxon>Dikarya</taxon>
        <taxon>Ascomycota</taxon>
        <taxon>Pezizomycotina</taxon>
        <taxon>Dothideomycetes</taxon>
        <taxon>Dothideomycetidae</taxon>
        <taxon>Mycosphaerellales</taxon>
        <taxon>Mycosphaerellaceae</taxon>
        <taxon>Cercospora</taxon>
    </lineage>
</organism>
<keyword evidence="3" id="KW-1185">Reference proteome</keyword>
<dbReference type="SMART" id="SM00382">
    <property type="entry name" value="AAA"/>
    <property type="match status" value="1"/>
</dbReference>
<dbReference type="InterPro" id="IPR025662">
    <property type="entry name" value="Sigma_54_int_dom_ATP-bd_1"/>
</dbReference>
<dbReference type="InterPro" id="IPR027417">
    <property type="entry name" value="P-loop_NTPase"/>
</dbReference>
<dbReference type="Pfam" id="PF20720">
    <property type="entry name" value="nSTAND3"/>
    <property type="match status" value="1"/>
</dbReference>